<evidence type="ECO:0000313" key="3">
    <source>
        <dbReference type="Proteomes" id="UP000219788"/>
    </source>
</evidence>
<dbReference type="AlphaFoldDB" id="A0A2A7U780"/>
<dbReference type="RefSeq" id="WP_098142685.1">
    <property type="nucleotide sequence ID" value="NZ_PDDV01000008.1"/>
</dbReference>
<evidence type="ECO:0000313" key="2">
    <source>
        <dbReference type="EMBL" id="PEH74159.1"/>
    </source>
</evidence>
<feature type="region of interest" description="Disordered" evidence="1">
    <location>
        <begin position="280"/>
        <end position="299"/>
    </location>
</feature>
<dbReference type="OrthoDB" id="5625143at2"/>
<accession>A0A2A7U780</accession>
<feature type="region of interest" description="Disordered" evidence="1">
    <location>
        <begin position="221"/>
        <end position="247"/>
    </location>
</feature>
<dbReference type="EMBL" id="PDDV01000008">
    <property type="protein sequence ID" value="PEH74159.1"/>
    <property type="molecule type" value="Genomic_DNA"/>
</dbReference>
<proteinExistence type="predicted"/>
<dbReference type="Proteomes" id="UP000219788">
    <property type="component" value="Unassembled WGS sequence"/>
</dbReference>
<reference evidence="3" key="1">
    <citation type="submission" date="2017-09" db="EMBL/GenBank/DDBJ databases">
        <title>FDA dAtabase for Regulatory Grade micrObial Sequences (FDA-ARGOS): Supporting development and validation of Infectious Disease Dx tests.</title>
        <authorList>
            <person name="Goldberg B."/>
            <person name="Campos J."/>
            <person name="Tallon L."/>
            <person name="Sadzewicz L."/>
            <person name="Ott S."/>
            <person name="Zhao X."/>
            <person name="Nagaraj S."/>
            <person name="Vavikolanu K."/>
            <person name="Aluvathingal J."/>
            <person name="Nadendla S."/>
            <person name="Geyer C."/>
            <person name="Sichtig H."/>
        </authorList>
    </citation>
    <scope>NUCLEOTIDE SEQUENCE [LARGE SCALE GENOMIC DNA]</scope>
    <source>
        <strain evidence="3">FDAARGOS_370</strain>
    </source>
</reference>
<protein>
    <submittedName>
        <fullName evidence="2">Phage capsid protein</fullName>
    </submittedName>
</protein>
<comment type="caution">
    <text evidence="2">The sequence shown here is derived from an EMBL/GenBank/DDBJ whole genome shotgun (WGS) entry which is preliminary data.</text>
</comment>
<gene>
    <name evidence="2" type="ORF">CRM76_01750</name>
</gene>
<sequence>MPRLMTDWLCVGVSGKTVDGRDIDPQWLIDAAETYSQQRYTALIWPRHHDSIEERSWSYNYGEVAALKYEQDGDTVKLYARLMPNDWLIDTNRMGQKLFTSVEVLPNFAGSGRWYLTGLSVTDQPASTGTDRLVFSVQAGEASVQKGSVEAFTLGHLTDMEAAPEAGHKTDLTLLQRVFSRLVGKDDEENMTKEQFEQLMAGQKAQTEAMSALVEGLKQFSMQGQPAADAPEKPAEKPAAGDAEKPAVTAEQFSQLEASQKGMGEKLDQLLQAFTQMAKTPATVTPDMNPGDSENKIWL</sequence>
<dbReference type="InterPro" id="IPR009228">
    <property type="entry name" value="Capsid_scaffold_GpO"/>
</dbReference>
<dbReference type="Pfam" id="PF05929">
    <property type="entry name" value="Phage_GPO"/>
    <property type="match status" value="1"/>
</dbReference>
<name>A0A2A7U780_EDWTA</name>
<organism evidence="2 3">
    <name type="scientific">Edwardsiella tarda</name>
    <dbReference type="NCBI Taxonomy" id="636"/>
    <lineage>
        <taxon>Bacteria</taxon>
        <taxon>Pseudomonadati</taxon>
        <taxon>Pseudomonadota</taxon>
        <taxon>Gammaproteobacteria</taxon>
        <taxon>Enterobacterales</taxon>
        <taxon>Hafniaceae</taxon>
        <taxon>Edwardsiella</taxon>
    </lineage>
</organism>
<evidence type="ECO:0000256" key="1">
    <source>
        <dbReference type="SAM" id="MobiDB-lite"/>
    </source>
</evidence>